<keyword evidence="2" id="KW-0805">Transcription regulation</keyword>
<evidence type="ECO:0000259" key="8">
    <source>
        <dbReference type="PROSITE" id="PS51519"/>
    </source>
</evidence>
<keyword evidence="10" id="KW-1185">Reference proteome</keyword>
<dbReference type="AlphaFoldDB" id="A0AAD4T3F4"/>
<dbReference type="PROSITE" id="PS51519">
    <property type="entry name" value="RWP_RK"/>
    <property type="match status" value="1"/>
</dbReference>
<gene>
    <name evidence="9" type="ORF">MKW98_005438</name>
</gene>
<evidence type="ECO:0000256" key="4">
    <source>
        <dbReference type="ARBA" id="ARBA00023125"/>
    </source>
</evidence>
<dbReference type="PANTHER" id="PTHR46373">
    <property type="entry name" value="PROTEIN RKD4"/>
    <property type="match status" value="1"/>
</dbReference>
<dbReference type="Proteomes" id="UP001202328">
    <property type="component" value="Unassembled WGS sequence"/>
</dbReference>
<evidence type="ECO:0000256" key="3">
    <source>
        <dbReference type="ARBA" id="ARBA00023054"/>
    </source>
</evidence>
<organism evidence="9 10">
    <name type="scientific">Papaver atlanticum</name>
    <dbReference type="NCBI Taxonomy" id="357466"/>
    <lineage>
        <taxon>Eukaryota</taxon>
        <taxon>Viridiplantae</taxon>
        <taxon>Streptophyta</taxon>
        <taxon>Embryophyta</taxon>
        <taxon>Tracheophyta</taxon>
        <taxon>Spermatophyta</taxon>
        <taxon>Magnoliopsida</taxon>
        <taxon>Ranunculales</taxon>
        <taxon>Papaveraceae</taxon>
        <taxon>Papaveroideae</taxon>
        <taxon>Papaver</taxon>
    </lineage>
</organism>
<keyword evidence="5" id="KW-0804">Transcription</keyword>
<dbReference type="GO" id="GO:0003700">
    <property type="term" value="F:DNA-binding transcription factor activity"/>
    <property type="evidence" value="ECO:0007669"/>
    <property type="project" value="InterPro"/>
</dbReference>
<protein>
    <recommendedName>
        <fullName evidence="8">RWP-RK domain-containing protein</fullName>
    </recommendedName>
</protein>
<evidence type="ECO:0000256" key="1">
    <source>
        <dbReference type="ARBA" id="ARBA00004049"/>
    </source>
</evidence>
<comment type="function">
    <text evidence="1">Putative transcription factor.</text>
</comment>
<feature type="compositionally biased region" description="Basic and acidic residues" evidence="7">
    <location>
        <begin position="225"/>
        <end position="238"/>
    </location>
</feature>
<evidence type="ECO:0000313" key="10">
    <source>
        <dbReference type="Proteomes" id="UP001202328"/>
    </source>
</evidence>
<keyword evidence="4" id="KW-0238">DNA-binding</keyword>
<keyword evidence="6" id="KW-0539">Nucleus</keyword>
<comment type="caution">
    <text evidence="9">The sequence shown here is derived from an EMBL/GenBank/DDBJ whole genome shotgun (WGS) entry which is preliminary data.</text>
</comment>
<evidence type="ECO:0000256" key="5">
    <source>
        <dbReference type="ARBA" id="ARBA00023163"/>
    </source>
</evidence>
<sequence length="363" mass="41469">MGDVTMPGYSNVEEDPHEMDSVLRYLEVNSPTLNLDEFAPQETGHDDGMVNNQWDWNTDDNEYNYINSPDVDFTNGVEGATPGYVGGDMGDEVETDNVAPFPVWPPVQTPFNCSYCQVLREIIHENGPNSMKLEIHGRIGFICHAIHETRTNVINGPPIVQMVDFTVQSLESVKQFIVHYCQNRAREGYVLVQDPLWVYYDALCYGLNWFNNVEPDEPNPPPDNTEAHHPRAEEENRTLADTNDDDATTPRPKPDRATQKRKVKALTLNDLTRWFHVTMVQAAKELQISLTVIKNKCRQFGVERWPHRTVESYNNKISILEKSIREGTSKPNASREIENLRRKLDDIYACRPQRDNALPPAMG</sequence>
<dbReference type="EMBL" id="JAJJMB010006510">
    <property type="protein sequence ID" value="KAI3934493.1"/>
    <property type="molecule type" value="Genomic_DNA"/>
</dbReference>
<feature type="domain" description="RWP-RK" evidence="8">
    <location>
        <begin position="249"/>
        <end position="333"/>
    </location>
</feature>
<evidence type="ECO:0000256" key="7">
    <source>
        <dbReference type="SAM" id="MobiDB-lite"/>
    </source>
</evidence>
<dbReference type="PANTHER" id="PTHR46373:SF5">
    <property type="entry name" value="RWP-RK DOMAIN PROTEIN"/>
    <property type="match status" value="1"/>
</dbReference>
<evidence type="ECO:0000256" key="2">
    <source>
        <dbReference type="ARBA" id="ARBA00023015"/>
    </source>
</evidence>
<name>A0AAD4T3F4_9MAGN</name>
<reference evidence="9" key="1">
    <citation type="submission" date="2022-04" db="EMBL/GenBank/DDBJ databases">
        <title>A functionally conserved STORR gene fusion in Papaver species that diverged 16.8 million years ago.</title>
        <authorList>
            <person name="Catania T."/>
        </authorList>
    </citation>
    <scope>NUCLEOTIDE SEQUENCE</scope>
    <source>
        <strain evidence="9">S-188037</strain>
    </source>
</reference>
<evidence type="ECO:0000256" key="6">
    <source>
        <dbReference type="ARBA" id="ARBA00023242"/>
    </source>
</evidence>
<accession>A0AAD4T3F4</accession>
<feature type="region of interest" description="Disordered" evidence="7">
    <location>
        <begin position="215"/>
        <end position="261"/>
    </location>
</feature>
<dbReference type="InterPro" id="IPR003035">
    <property type="entry name" value="RWP-RK_dom"/>
</dbReference>
<keyword evidence="3" id="KW-0175">Coiled coil</keyword>
<dbReference type="GO" id="GO:0003677">
    <property type="term" value="F:DNA binding"/>
    <property type="evidence" value="ECO:0007669"/>
    <property type="project" value="UniProtKB-KW"/>
</dbReference>
<evidence type="ECO:0000313" key="9">
    <source>
        <dbReference type="EMBL" id="KAI3934493.1"/>
    </source>
</evidence>
<dbReference type="Pfam" id="PF02042">
    <property type="entry name" value="RWP-RK"/>
    <property type="match status" value="1"/>
</dbReference>
<proteinExistence type="predicted"/>
<dbReference type="InterPro" id="IPR044607">
    <property type="entry name" value="RKD-like"/>
</dbReference>